<dbReference type="SUPFAM" id="SSF56925">
    <property type="entry name" value="OMPA-like"/>
    <property type="match status" value="1"/>
</dbReference>
<feature type="chain" id="PRO_5012342169" evidence="6">
    <location>
        <begin position="21"/>
        <end position="249"/>
    </location>
</feature>
<protein>
    <submittedName>
        <fullName evidence="8">Outer membrane immunogenic protein</fullName>
    </submittedName>
</protein>
<dbReference type="InterPro" id="IPR011250">
    <property type="entry name" value="OMP/PagP_B-barrel"/>
</dbReference>
<dbReference type="Proteomes" id="UP000184096">
    <property type="component" value="Chromosome I"/>
</dbReference>
<dbReference type="OrthoDB" id="9815357at2"/>
<dbReference type="Gene3D" id="2.40.160.20">
    <property type="match status" value="1"/>
</dbReference>
<dbReference type="InterPro" id="IPR051692">
    <property type="entry name" value="OMP-like"/>
</dbReference>
<organism evidence="8 9">
    <name type="scientific">Bradyrhizobium erythrophlei</name>
    <dbReference type="NCBI Taxonomy" id="1437360"/>
    <lineage>
        <taxon>Bacteria</taxon>
        <taxon>Pseudomonadati</taxon>
        <taxon>Pseudomonadota</taxon>
        <taxon>Alphaproteobacteria</taxon>
        <taxon>Hyphomicrobiales</taxon>
        <taxon>Nitrobacteraceae</taxon>
        <taxon>Bradyrhizobium</taxon>
    </lineage>
</organism>
<gene>
    <name evidence="8" type="ORF">SAMN05444170_0087</name>
</gene>
<evidence type="ECO:0000256" key="1">
    <source>
        <dbReference type="ARBA" id="ARBA00004442"/>
    </source>
</evidence>
<dbReference type="RefSeq" id="WP_072815835.1">
    <property type="nucleotide sequence ID" value="NZ_LT670849.1"/>
</dbReference>
<keyword evidence="9" id="KW-1185">Reference proteome</keyword>
<dbReference type="InterPro" id="IPR027385">
    <property type="entry name" value="Beta-barrel_OMP"/>
</dbReference>
<keyword evidence="4" id="KW-0998">Cell outer membrane</keyword>
<accession>A0A1M7SRI0</accession>
<proteinExistence type="inferred from homology"/>
<dbReference type="Pfam" id="PF13505">
    <property type="entry name" value="OMP_b-brl"/>
    <property type="match status" value="1"/>
</dbReference>
<comment type="similarity">
    <text evidence="5">Belongs to the Omp25/RopB family.</text>
</comment>
<dbReference type="AlphaFoldDB" id="A0A1M7SRI0"/>
<comment type="subcellular location">
    <subcellularLocation>
        <location evidence="1">Cell outer membrane</location>
    </subcellularLocation>
</comment>
<evidence type="ECO:0000256" key="4">
    <source>
        <dbReference type="ARBA" id="ARBA00023237"/>
    </source>
</evidence>
<feature type="signal peptide" evidence="6">
    <location>
        <begin position="1"/>
        <end position="20"/>
    </location>
</feature>
<keyword evidence="3" id="KW-0472">Membrane</keyword>
<dbReference type="GO" id="GO:0009279">
    <property type="term" value="C:cell outer membrane"/>
    <property type="evidence" value="ECO:0007669"/>
    <property type="project" value="UniProtKB-SubCell"/>
</dbReference>
<evidence type="ECO:0000256" key="2">
    <source>
        <dbReference type="ARBA" id="ARBA00022729"/>
    </source>
</evidence>
<evidence type="ECO:0000256" key="6">
    <source>
        <dbReference type="SAM" id="SignalP"/>
    </source>
</evidence>
<evidence type="ECO:0000256" key="5">
    <source>
        <dbReference type="ARBA" id="ARBA00038306"/>
    </source>
</evidence>
<keyword evidence="2 6" id="KW-0732">Signal</keyword>
<evidence type="ECO:0000256" key="3">
    <source>
        <dbReference type="ARBA" id="ARBA00023136"/>
    </source>
</evidence>
<feature type="domain" description="Outer membrane protein beta-barrel" evidence="7">
    <location>
        <begin position="20"/>
        <end position="202"/>
    </location>
</feature>
<evidence type="ECO:0000259" key="7">
    <source>
        <dbReference type="Pfam" id="PF13505"/>
    </source>
</evidence>
<dbReference type="PANTHER" id="PTHR34001">
    <property type="entry name" value="BLL7405 PROTEIN"/>
    <property type="match status" value="1"/>
</dbReference>
<dbReference type="PANTHER" id="PTHR34001:SF3">
    <property type="entry name" value="BLL7405 PROTEIN"/>
    <property type="match status" value="1"/>
</dbReference>
<evidence type="ECO:0000313" key="8">
    <source>
        <dbReference type="EMBL" id="SHN61163.1"/>
    </source>
</evidence>
<reference evidence="9" key="1">
    <citation type="submission" date="2016-11" db="EMBL/GenBank/DDBJ databases">
        <authorList>
            <person name="Varghese N."/>
            <person name="Submissions S."/>
        </authorList>
    </citation>
    <scope>NUCLEOTIDE SEQUENCE [LARGE SCALE GENOMIC DNA]</scope>
    <source>
        <strain evidence="9">GAS401</strain>
    </source>
</reference>
<dbReference type="EMBL" id="LT670849">
    <property type="protein sequence ID" value="SHN61163.1"/>
    <property type="molecule type" value="Genomic_DNA"/>
</dbReference>
<evidence type="ECO:0000313" key="9">
    <source>
        <dbReference type="Proteomes" id="UP000184096"/>
    </source>
</evidence>
<sequence>MKTLLSAALLVAATSIAANAADMSMPYKAAPVAQSVYNWTGFYLGGTAGGGIANSSHLDADDFEGANTKFQEAFGAVGLTAGYNYQLGHTLLGVEGDFNWATVDRTTQFANDRQTGTTSFKMDQFATLRARAGLAFEQTLVYATAGLAFAHVQNTTAFGFDTFAQASEDKWKTGLAVGAGVEFALSHNWTLKGEYMLMQFANSDAIINNVDPGFSDNGLSACGNARPCRMNYSESVQLARIGLNYKFGY</sequence>
<name>A0A1M7SRI0_9BRAD</name>